<sequence length="109" mass="11832">MTAAEEPHRSRRWCAPAQCVADWTLHVHTYGVRPWCPGHSHGGLTGMNRNSSRPAVRSAAHLPERCAVRTKAVRLGAYGVHTPALPTTLRPSASRGPSGTHPAGLRRTR</sequence>
<evidence type="ECO:0000313" key="3">
    <source>
        <dbReference type="Proteomes" id="UP000645555"/>
    </source>
</evidence>
<feature type="region of interest" description="Disordered" evidence="1">
    <location>
        <begin position="82"/>
        <end position="109"/>
    </location>
</feature>
<dbReference type="AlphaFoldDB" id="A0A918KUP7"/>
<keyword evidence="3" id="KW-1185">Reference proteome</keyword>
<evidence type="ECO:0000256" key="1">
    <source>
        <dbReference type="SAM" id="MobiDB-lite"/>
    </source>
</evidence>
<reference evidence="2" key="1">
    <citation type="journal article" date="2014" name="Int. J. Syst. Evol. Microbiol.">
        <title>Complete genome sequence of Corynebacterium casei LMG S-19264T (=DSM 44701T), isolated from a smear-ripened cheese.</title>
        <authorList>
            <consortium name="US DOE Joint Genome Institute (JGI-PGF)"/>
            <person name="Walter F."/>
            <person name="Albersmeier A."/>
            <person name="Kalinowski J."/>
            <person name="Ruckert C."/>
        </authorList>
    </citation>
    <scope>NUCLEOTIDE SEQUENCE</scope>
    <source>
        <strain evidence="2">JCM 4956</strain>
    </source>
</reference>
<evidence type="ECO:0000313" key="2">
    <source>
        <dbReference type="EMBL" id="GGX76847.1"/>
    </source>
</evidence>
<proteinExistence type="predicted"/>
<reference evidence="2" key="2">
    <citation type="submission" date="2020-09" db="EMBL/GenBank/DDBJ databases">
        <authorList>
            <person name="Sun Q."/>
            <person name="Ohkuma M."/>
        </authorList>
    </citation>
    <scope>NUCLEOTIDE SEQUENCE</scope>
    <source>
        <strain evidence="2">JCM 4956</strain>
    </source>
</reference>
<protein>
    <submittedName>
        <fullName evidence="2">Uncharacterized protein</fullName>
    </submittedName>
</protein>
<dbReference type="EMBL" id="BMWD01000019">
    <property type="protein sequence ID" value="GGX76847.1"/>
    <property type="molecule type" value="Genomic_DNA"/>
</dbReference>
<comment type="caution">
    <text evidence="2">The sequence shown here is derived from an EMBL/GenBank/DDBJ whole genome shotgun (WGS) entry which is preliminary data.</text>
</comment>
<accession>A0A918KUP7</accession>
<organism evidence="2 3">
    <name type="scientific">Streptomyces fructofermentans</name>
    <dbReference type="NCBI Taxonomy" id="152141"/>
    <lineage>
        <taxon>Bacteria</taxon>
        <taxon>Bacillati</taxon>
        <taxon>Actinomycetota</taxon>
        <taxon>Actinomycetes</taxon>
        <taxon>Kitasatosporales</taxon>
        <taxon>Streptomycetaceae</taxon>
        <taxon>Streptomyces</taxon>
    </lineage>
</organism>
<gene>
    <name evidence="2" type="ORF">GCM10010515_51070</name>
</gene>
<dbReference type="Proteomes" id="UP000645555">
    <property type="component" value="Unassembled WGS sequence"/>
</dbReference>
<name>A0A918KUP7_9ACTN</name>